<feature type="transmembrane region" description="Helical" evidence="1">
    <location>
        <begin position="116"/>
        <end position="143"/>
    </location>
</feature>
<feature type="transmembrane region" description="Helical" evidence="1">
    <location>
        <begin position="183"/>
        <end position="212"/>
    </location>
</feature>
<accession>A0A914HT96</accession>
<dbReference type="AlphaFoldDB" id="A0A914HT96"/>
<sequence length="237" mass="27431">MDRSVKFPQIGSFEESYKRKKARSSSSLTLCHFCRCAICLSSAIVGPNSFSAHRKGQKLLGFPIQFIFSVACIVCTLVDIVQILLGIVAYFYPIWFRRTPFYRQILQKTERHSFHLYYNIFLLVWTFLFFSHILFTGVSILSVQLRRPFLFVPQLVILLLIILSFLGILSVSTTISVVSDDTMLAPCILSILFLFFYGLFLAITVACFQYLWTEYAEIQRILAKSKTVHFKEKTRKK</sequence>
<feature type="transmembrane region" description="Helical" evidence="1">
    <location>
        <begin position="27"/>
        <end position="46"/>
    </location>
</feature>
<protein>
    <submittedName>
        <fullName evidence="3">Uncharacterized protein</fullName>
    </submittedName>
</protein>
<name>A0A914HT96_GLORO</name>
<keyword evidence="1" id="KW-1133">Transmembrane helix</keyword>
<evidence type="ECO:0000256" key="1">
    <source>
        <dbReference type="SAM" id="Phobius"/>
    </source>
</evidence>
<dbReference type="WBParaSite" id="Gr19_v10_g376.t2">
    <property type="protein sequence ID" value="Gr19_v10_g376.t2"/>
    <property type="gene ID" value="Gr19_v10_g376"/>
</dbReference>
<evidence type="ECO:0000313" key="3">
    <source>
        <dbReference type="WBParaSite" id="Gr19_v10_g376.t2"/>
    </source>
</evidence>
<feature type="transmembrane region" description="Helical" evidence="1">
    <location>
        <begin position="66"/>
        <end position="95"/>
    </location>
</feature>
<keyword evidence="1" id="KW-0472">Membrane</keyword>
<proteinExistence type="predicted"/>
<keyword evidence="1" id="KW-0812">Transmembrane</keyword>
<feature type="transmembrane region" description="Helical" evidence="1">
    <location>
        <begin position="149"/>
        <end position="171"/>
    </location>
</feature>
<organism evidence="2 3">
    <name type="scientific">Globodera rostochiensis</name>
    <name type="common">Golden nematode worm</name>
    <name type="synonym">Heterodera rostochiensis</name>
    <dbReference type="NCBI Taxonomy" id="31243"/>
    <lineage>
        <taxon>Eukaryota</taxon>
        <taxon>Metazoa</taxon>
        <taxon>Ecdysozoa</taxon>
        <taxon>Nematoda</taxon>
        <taxon>Chromadorea</taxon>
        <taxon>Rhabditida</taxon>
        <taxon>Tylenchina</taxon>
        <taxon>Tylenchomorpha</taxon>
        <taxon>Tylenchoidea</taxon>
        <taxon>Heteroderidae</taxon>
        <taxon>Heteroderinae</taxon>
        <taxon>Globodera</taxon>
    </lineage>
</organism>
<keyword evidence="2" id="KW-1185">Reference proteome</keyword>
<evidence type="ECO:0000313" key="2">
    <source>
        <dbReference type="Proteomes" id="UP000887572"/>
    </source>
</evidence>
<dbReference type="Proteomes" id="UP000887572">
    <property type="component" value="Unplaced"/>
</dbReference>
<reference evidence="3" key="1">
    <citation type="submission" date="2022-11" db="UniProtKB">
        <authorList>
            <consortium name="WormBaseParasite"/>
        </authorList>
    </citation>
    <scope>IDENTIFICATION</scope>
</reference>